<evidence type="ECO:0000313" key="2">
    <source>
        <dbReference type="Proteomes" id="UP001434883"/>
    </source>
</evidence>
<protein>
    <submittedName>
        <fullName evidence="1">Uncharacterized protein</fullName>
    </submittedName>
</protein>
<proteinExistence type="predicted"/>
<feature type="non-terminal residue" evidence="1">
    <location>
        <position position="1"/>
    </location>
</feature>
<keyword evidence="2" id="KW-1185">Reference proteome</keyword>
<gene>
    <name evidence="1" type="ORF">XENOCAPTIV_018152</name>
</gene>
<sequence length="207" mass="23222">ESMQRLGLGELNISIIICVRAHLPSEYLWLPGIPGNPKKRARKTGCRSGVQVKIRQAAWIATDGVSRPTRSYKWLRPVPFQQDKLGSVSSPLPFCGLKLQCWSRVIRSPGPSWTSVVTPARPTRRCSWTSRDSERCLRSIPLCPADMNAVTSSTARHTGLLNGRSIANKTLSINELFTREKLDLLFLTETWQRDGRFIHLNELCPAG</sequence>
<organism evidence="1 2">
    <name type="scientific">Xenoophorus captivus</name>
    <dbReference type="NCBI Taxonomy" id="1517983"/>
    <lineage>
        <taxon>Eukaryota</taxon>
        <taxon>Metazoa</taxon>
        <taxon>Chordata</taxon>
        <taxon>Craniata</taxon>
        <taxon>Vertebrata</taxon>
        <taxon>Euteleostomi</taxon>
        <taxon>Actinopterygii</taxon>
        <taxon>Neopterygii</taxon>
        <taxon>Teleostei</taxon>
        <taxon>Neoteleostei</taxon>
        <taxon>Acanthomorphata</taxon>
        <taxon>Ovalentaria</taxon>
        <taxon>Atherinomorphae</taxon>
        <taxon>Cyprinodontiformes</taxon>
        <taxon>Goodeidae</taxon>
        <taxon>Xenoophorus</taxon>
    </lineage>
</organism>
<dbReference type="EMBL" id="JAHRIN010054218">
    <property type="protein sequence ID" value="MEQ2210718.1"/>
    <property type="molecule type" value="Genomic_DNA"/>
</dbReference>
<reference evidence="1 2" key="1">
    <citation type="submission" date="2021-06" db="EMBL/GenBank/DDBJ databases">
        <authorList>
            <person name="Palmer J.M."/>
        </authorList>
    </citation>
    <scope>NUCLEOTIDE SEQUENCE [LARGE SCALE GENOMIC DNA]</scope>
    <source>
        <strain evidence="1 2">XC_2019</strain>
        <tissue evidence="1">Muscle</tissue>
    </source>
</reference>
<comment type="caution">
    <text evidence="1">The sequence shown here is derived from an EMBL/GenBank/DDBJ whole genome shotgun (WGS) entry which is preliminary data.</text>
</comment>
<dbReference type="Proteomes" id="UP001434883">
    <property type="component" value="Unassembled WGS sequence"/>
</dbReference>
<evidence type="ECO:0000313" key="1">
    <source>
        <dbReference type="EMBL" id="MEQ2210718.1"/>
    </source>
</evidence>
<name>A0ABV0RT03_9TELE</name>
<accession>A0ABV0RT03</accession>